<evidence type="ECO:0000313" key="1">
    <source>
        <dbReference type="EnsemblPlants" id="OB11G10470.1"/>
    </source>
</evidence>
<dbReference type="AlphaFoldDB" id="J3N5G1"/>
<dbReference type="Gramene" id="OB11G10470.1">
    <property type="protein sequence ID" value="OB11G10470.1"/>
    <property type="gene ID" value="OB11G10470"/>
</dbReference>
<evidence type="ECO:0000313" key="2">
    <source>
        <dbReference type="Proteomes" id="UP000006038"/>
    </source>
</evidence>
<sequence length="149" mass="16692">MFTCTVPESAIMSVALSPLFEKDLLRSPRSRVGAGMSLFAASRLAVVESRRPSWTTQVGPPSCKINDHFLGVFVCTELHGRYLVTVDNFINVNQFIYNLWPLGLTFCVILLHKVCFGTRTSNCVCFVLFISVSKLLMSCQKFLVTFADR</sequence>
<dbReference type="EnsemblPlants" id="OB11G10470.1">
    <property type="protein sequence ID" value="OB11G10470.1"/>
    <property type="gene ID" value="OB11G10470"/>
</dbReference>
<organism evidence="1">
    <name type="scientific">Oryza brachyantha</name>
    <name type="common">malo sina</name>
    <dbReference type="NCBI Taxonomy" id="4533"/>
    <lineage>
        <taxon>Eukaryota</taxon>
        <taxon>Viridiplantae</taxon>
        <taxon>Streptophyta</taxon>
        <taxon>Embryophyta</taxon>
        <taxon>Tracheophyta</taxon>
        <taxon>Spermatophyta</taxon>
        <taxon>Magnoliopsida</taxon>
        <taxon>Liliopsida</taxon>
        <taxon>Poales</taxon>
        <taxon>Poaceae</taxon>
        <taxon>BOP clade</taxon>
        <taxon>Oryzoideae</taxon>
        <taxon>Oryzeae</taxon>
        <taxon>Oryzinae</taxon>
        <taxon>Oryza</taxon>
    </lineage>
</organism>
<accession>J3N5G1</accession>
<name>J3N5G1_ORYBR</name>
<keyword evidence="2" id="KW-1185">Reference proteome</keyword>
<dbReference type="Proteomes" id="UP000006038">
    <property type="component" value="Chromosome 11"/>
</dbReference>
<reference evidence="1" key="1">
    <citation type="journal article" date="2013" name="Nat. Commun.">
        <title>Whole-genome sequencing of Oryza brachyantha reveals mechanisms underlying Oryza genome evolution.</title>
        <authorList>
            <person name="Chen J."/>
            <person name="Huang Q."/>
            <person name="Gao D."/>
            <person name="Wang J."/>
            <person name="Lang Y."/>
            <person name="Liu T."/>
            <person name="Li B."/>
            <person name="Bai Z."/>
            <person name="Luis Goicoechea J."/>
            <person name="Liang C."/>
            <person name="Chen C."/>
            <person name="Zhang W."/>
            <person name="Sun S."/>
            <person name="Liao Y."/>
            <person name="Zhang X."/>
            <person name="Yang L."/>
            <person name="Song C."/>
            <person name="Wang M."/>
            <person name="Shi J."/>
            <person name="Liu G."/>
            <person name="Liu J."/>
            <person name="Zhou H."/>
            <person name="Zhou W."/>
            <person name="Yu Q."/>
            <person name="An N."/>
            <person name="Chen Y."/>
            <person name="Cai Q."/>
            <person name="Wang B."/>
            <person name="Liu B."/>
            <person name="Min J."/>
            <person name="Huang Y."/>
            <person name="Wu H."/>
            <person name="Li Z."/>
            <person name="Zhang Y."/>
            <person name="Yin Y."/>
            <person name="Song W."/>
            <person name="Jiang J."/>
            <person name="Jackson S.A."/>
            <person name="Wing R.A."/>
            <person name="Wang J."/>
            <person name="Chen M."/>
        </authorList>
    </citation>
    <scope>NUCLEOTIDE SEQUENCE [LARGE SCALE GENOMIC DNA]</scope>
    <source>
        <strain evidence="1">cv. IRGC 101232</strain>
    </source>
</reference>
<reference evidence="1" key="2">
    <citation type="submission" date="2013-04" db="UniProtKB">
        <authorList>
            <consortium name="EnsemblPlants"/>
        </authorList>
    </citation>
    <scope>IDENTIFICATION</scope>
</reference>
<protein>
    <submittedName>
        <fullName evidence="1">Uncharacterized protein</fullName>
    </submittedName>
</protein>
<dbReference type="HOGENOM" id="CLU_1752534_0_0_1"/>
<proteinExistence type="predicted"/>